<dbReference type="PANTHER" id="PTHR30288:SF0">
    <property type="entry name" value="FLAGELLAR HOOK-ASSOCIATED PROTEIN 2"/>
    <property type="match status" value="1"/>
</dbReference>
<dbReference type="EMBL" id="MN079076">
    <property type="protein sequence ID" value="QEA03715.1"/>
    <property type="molecule type" value="Genomic_DNA"/>
</dbReference>
<dbReference type="Pfam" id="PF07195">
    <property type="entry name" value="FliD_C"/>
    <property type="match status" value="1"/>
</dbReference>
<dbReference type="InterPro" id="IPR040026">
    <property type="entry name" value="FliD"/>
</dbReference>
<dbReference type="AlphaFoldDB" id="A0A5B8RAF0"/>
<accession>A0A5B8RAF0</accession>
<protein>
    <recommendedName>
        <fullName evidence="7">Filament cap protein</fullName>
    </recommendedName>
    <alternativeName>
        <fullName evidence="6">Flagellar cap protein</fullName>
    </alternativeName>
</protein>
<evidence type="ECO:0000256" key="7">
    <source>
        <dbReference type="ARBA" id="ARBA00033192"/>
    </source>
</evidence>
<reference evidence="11" key="1">
    <citation type="submission" date="2019-06" db="EMBL/GenBank/DDBJ databases">
        <authorList>
            <person name="Murdoch R.W."/>
            <person name="Fathepure B."/>
        </authorList>
    </citation>
    <scope>NUCLEOTIDE SEQUENCE</scope>
</reference>
<evidence type="ECO:0000256" key="6">
    <source>
        <dbReference type="ARBA" id="ARBA00033074"/>
    </source>
</evidence>
<feature type="domain" description="Flagellar hook-associated protein 2 N-terminal" evidence="9">
    <location>
        <begin position="11"/>
        <end position="108"/>
    </location>
</feature>
<keyword evidence="5" id="KW-0975">Bacterial flagellum</keyword>
<name>A0A5B8RAF0_9ZZZZ</name>
<evidence type="ECO:0000256" key="4">
    <source>
        <dbReference type="ARBA" id="ARBA00023054"/>
    </source>
</evidence>
<evidence type="ECO:0000256" key="8">
    <source>
        <dbReference type="SAM" id="Coils"/>
    </source>
</evidence>
<evidence type="ECO:0000259" key="9">
    <source>
        <dbReference type="Pfam" id="PF02465"/>
    </source>
</evidence>
<dbReference type="InterPro" id="IPR003481">
    <property type="entry name" value="FliD_N"/>
</dbReference>
<dbReference type="PANTHER" id="PTHR30288">
    <property type="entry name" value="FLAGELLAR CAP/ASSEMBLY PROTEIN FLID"/>
    <property type="match status" value="1"/>
</dbReference>
<gene>
    <name evidence="11" type="primary">fliD</name>
    <name evidence="11" type="ORF">KBTEX_00015</name>
</gene>
<evidence type="ECO:0000256" key="3">
    <source>
        <dbReference type="ARBA" id="ARBA00011255"/>
    </source>
</evidence>
<dbReference type="GO" id="GO:0007155">
    <property type="term" value="P:cell adhesion"/>
    <property type="evidence" value="ECO:0007669"/>
    <property type="project" value="InterPro"/>
</dbReference>
<feature type="coiled-coil region" evidence="8">
    <location>
        <begin position="409"/>
        <end position="436"/>
    </location>
</feature>
<evidence type="ECO:0000256" key="2">
    <source>
        <dbReference type="ARBA" id="ARBA00009764"/>
    </source>
</evidence>
<keyword evidence="4 8" id="KW-0175">Coiled coil</keyword>
<organism evidence="11">
    <name type="scientific">uncultured organism</name>
    <dbReference type="NCBI Taxonomy" id="155900"/>
    <lineage>
        <taxon>unclassified sequences</taxon>
        <taxon>environmental samples</taxon>
    </lineage>
</organism>
<keyword evidence="11" id="KW-0282">Flagellum</keyword>
<comment type="similarity">
    <text evidence="2">Belongs to the FliD family.</text>
</comment>
<evidence type="ECO:0000259" key="10">
    <source>
        <dbReference type="Pfam" id="PF07195"/>
    </source>
</evidence>
<dbReference type="InterPro" id="IPR010809">
    <property type="entry name" value="FliD_C"/>
</dbReference>
<comment type="subunit">
    <text evidence="3">Homopentamer.</text>
</comment>
<evidence type="ECO:0000313" key="11">
    <source>
        <dbReference type="EMBL" id="QEA03715.1"/>
    </source>
</evidence>
<proteinExistence type="inferred from homology"/>
<feature type="domain" description="Flagellar hook-associated protein 2 C-terminal" evidence="10">
    <location>
        <begin position="230"/>
        <end position="452"/>
    </location>
</feature>
<comment type="subcellular location">
    <subcellularLocation>
        <location evidence="1">Bacterial flagellum</location>
    </subcellularLocation>
</comment>
<keyword evidence="11" id="KW-0969">Cilium</keyword>
<evidence type="ECO:0000256" key="1">
    <source>
        <dbReference type="ARBA" id="ARBA00004365"/>
    </source>
</evidence>
<dbReference type="Pfam" id="PF02465">
    <property type="entry name" value="FliD_N"/>
    <property type="match status" value="1"/>
</dbReference>
<sequence>MSTLTSLGIGSGLDINQTVSDLVSAEREPAESRLSSKEETYQTKLSAYGALKSALSSFSDSIQGLQKVDTFGQRSASSSDSEVFTASADSTAQTGSYSIEVTKMASPQKLASAGDMGWSEDSTVGTGTLSIGVGGSSFDVEIGSGDNTLSGIRDAINDADGGVTASIINVDDSSGNTESRLVLTADDPGTENTITVGVSGDGDGDDTDAAGLSALRYDSGVSNLTETQTAEDAVIQVDGQTATRSSNSIDDVIPGVTIDLASSAPGETQTLTVGRDDSGVKSALEDMVKGYNTLMQTISQLTSYDKASGEASVLLGDATARGLQTQVRQGVTSPVEGVEGDLRSLADLGLGVGRDGQLSIDEERLNAALEDNPKGVAELFTADSGGVAGRLEEIADSYLGDNGLISSRTDGLQDRLDRIADQRDDLDRRMSNLQQRYLDQFIAMDQIVSDMDSMQSQLTQGLKSLPGYISTNGDN</sequence>
<evidence type="ECO:0000256" key="5">
    <source>
        <dbReference type="ARBA" id="ARBA00023143"/>
    </source>
</evidence>
<keyword evidence="11" id="KW-0966">Cell projection</keyword>